<keyword evidence="1" id="KW-0472">Membrane</keyword>
<feature type="transmembrane region" description="Helical" evidence="1">
    <location>
        <begin position="144"/>
        <end position="165"/>
    </location>
</feature>
<sequence length="199" mass="22765">MNFSGKGPASRYLKGKYDLKPSIFGDISMEKGEIFKRKLIADHTYDELKAIKTSINVQTSSGQSLGVIMAIISLFFSTALMPLTFYLQQSVKPIDWWHETKMMLYKENIGEEKDLEKLVTFLSKDILKDQASLLDDLRGGLQNLNITLGVVLGVAFAIIFVCLYIKKWNKYISAYVNGAFEEVEERRSKRKVMNRGFKR</sequence>
<dbReference type="Proteomes" id="UP000094974">
    <property type="component" value="Unassembled WGS sequence"/>
</dbReference>
<organism evidence="2 3">
    <name type="scientific">Paenibacillus polymyxa</name>
    <name type="common">Bacillus polymyxa</name>
    <dbReference type="NCBI Taxonomy" id="1406"/>
    <lineage>
        <taxon>Bacteria</taxon>
        <taxon>Bacillati</taxon>
        <taxon>Bacillota</taxon>
        <taxon>Bacilli</taxon>
        <taxon>Bacillales</taxon>
        <taxon>Paenibacillaceae</taxon>
        <taxon>Paenibacillus</taxon>
    </lineage>
</organism>
<proteinExistence type="predicted"/>
<dbReference type="RefSeq" id="WP_029517861.1">
    <property type="nucleotide sequence ID" value="NZ_ALJV01000197.1"/>
</dbReference>
<reference evidence="3" key="1">
    <citation type="submission" date="2016-05" db="EMBL/GenBank/DDBJ databases">
        <title>Whole genome shotgun sequencing of cultured foodborne pathogen.</title>
        <authorList>
            <person name="Zheng J."/>
            <person name="Timme R."/>
            <person name="Allard M."/>
            <person name="Strain E."/>
            <person name="Luo Y."/>
            <person name="Brown E."/>
        </authorList>
    </citation>
    <scope>NUCLEOTIDE SEQUENCE [LARGE SCALE GENOMIC DNA]</scope>
    <source>
        <strain evidence="3">CFSAN034343</strain>
    </source>
</reference>
<accession>A0ABX2Z7W2</accession>
<dbReference type="EMBL" id="LYND01000151">
    <property type="protein sequence ID" value="ODA07343.1"/>
    <property type="molecule type" value="Genomic_DNA"/>
</dbReference>
<protein>
    <submittedName>
        <fullName evidence="2">Uncharacterized protein</fullName>
    </submittedName>
</protein>
<keyword evidence="1" id="KW-0812">Transmembrane</keyword>
<gene>
    <name evidence="2" type="ORF">A7312_09640</name>
</gene>
<keyword evidence="3" id="KW-1185">Reference proteome</keyword>
<evidence type="ECO:0000313" key="3">
    <source>
        <dbReference type="Proteomes" id="UP000094974"/>
    </source>
</evidence>
<feature type="transmembrane region" description="Helical" evidence="1">
    <location>
        <begin position="65"/>
        <end position="87"/>
    </location>
</feature>
<evidence type="ECO:0000256" key="1">
    <source>
        <dbReference type="SAM" id="Phobius"/>
    </source>
</evidence>
<evidence type="ECO:0000313" key="2">
    <source>
        <dbReference type="EMBL" id="ODA07343.1"/>
    </source>
</evidence>
<comment type="caution">
    <text evidence="2">The sequence shown here is derived from an EMBL/GenBank/DDBJ whole genome shotgun (WGS) entry which is preliminary data.</text>
</comment>
<name>A0ABX2Z7W2_PAEPO</name>
<keyword evidence="1" id="KW-1133">Transmembrane helix</keyword>